<keyword evidence="9" id="KW-0732">Signal</keyword>
<dbReference type="Proteomes" id="UP001500889">
    <property type="component" value="Chromosome J"/>
</dbReference>
<feature type="domain" description="Ig-like" evidence="10">
    <location>
        <begin position="669"/>
        <end position="765"/>
    </location>
</feature>
<dbReference type="Pfam" id="PF08205">
    <property type="entry name" value="C2-set_2"/>
    <property type="match status" value="2"/>
</dbReference>
<dbReference type="Pfam" id="PF07686">
    <property type="entry name" value="V-set"/>
    <property type="match status" value="1"/>
</dbReference>
<dbReference type="CDD" id="cd00096">
    <property type="entry name" value="Ig"/>
    <property type="match status" value="2"/>
</dbReference>
<feature type="coiled-coil region" evidence="6">
    <location>
        <begin position="1820"/>
        <end position="1847"/>
    </location>
</feature>
<keyword evidence="3 8" id="KW-1133">Transmembrane helix</keyword>
<organism evidence="11 12">
    <name type="scientific">Drosophila madeirensis</name>
    <name type="common">Fruit fly</name>
    <dbReference type="NCBI Taxonomy" id="30013"/>
    <lineage>
        <taxon>Eukaryota</taxon>
        <taxon>Metazoa</taxon>
        <taxon>Ecdysozoa</taxon>
        <taxon>Arthropoda</taxon>
        <taxon>Hexapoda</taxon>
        <taxon>Insecta</taxon>
        <taxon>Pterygota</taxon>
        <taxon>Neoptera</taxon>
        <taxon>Endopterygota</taxon>
        <taxon>Diptera</taxon>
        <taxon>Brachycera</taxon>
        <taxon>Muscomorpha</taxon>
        <taxon>Ephydroidea</taxon>
        <taxon>Drosophilidae</taxon>
        <taxon>Drosophila</taxon>
        <taxon>Sophophora</taxon>
    </lineage>
</organism>
<dbReference type="Pfam" id="PF13927">
    <property type="entry name" value="Ig_3"/>
    <property type="match status" value="1"/>
</dbReference>
<dbReference type="InterPro" id="IPR007110">
    <property type="entry name" value="Ig-like_dom"/>
</dbReference>
<evidence type="ECO:0000256" key="2">
    <source>
        <dbReference type="ARBA" id="ARBA00022692"/>
    </source>
</evidence>
<feature type="compositionally biased region" description="Low complexity" evidence="7">
    <location>
        <begin position="1047"/>
        <end position="1062"/>
    </location>
</feature>
<feature type="region of interest" description="Disordered" evidence="7">
    <location>
        <begin position="1019"/>
        <end position="1123"/>
    </location>
</feature>
<feature type="domain" description="Ig-like" evidence="10">
    <location>
        <begin position="22"/>
        <end position="128"/>
    </location>
</feature>
<feature type="compositionally biased region" description="Low complexity" evidence="7">
    <location>
        <begin position="1457"/>
        <end position="1468"/>
    </location>
</feature>
<gene>
    <name evidence="11" type="ORF">DMAD_06817</name>
</gene>
<feature type="region of interest" description="Disordered" evidence="7">
    <location>
        <begin position="1320"/>
        <end position="1339"/>
    </location>
</feature>
<feature type="region of interest" description="Disordered" evidence="7">
    <location>
        <begin position="1691"/>
        <end position="1714"/>
    </location>
</feature>
<dbReference type="Gene3D" id="2.60.40.10">
    <property type="entry name" value="Immunoglobulins"/>
    <property type="match status" value="7"/>
</dbReference>
<dbReference type="InterPro" id="IPR013783">
    <property type="entry name" value="Ig-like_fold"/>
</dbReference>
<feature type="domain" description="Ig-like" evidence="10">
    <location>
        <begin position="873"/>
        <end position="960"/>
    </location>
</feature>
<keyword evidence="4 8" id="KW-0472">Membrane</keyword>
<feature type="compositionally biased region" description="Polar residues" evidence="7">
    <location>
        <begin position="1980"/>
        <end position="1996"/>
    </location>
</feature>
<evidence type="ECO:0000256" key="6">
    <source>
        <dbReference type="SAM" id="Coils"/>
    </source>
</evidence>
<keyword evidence="6" id="KW-0175">Coiled coil</keyword>
<feature type="domain" description="Ig-like" evidence="10">
    <location>
        <begin position="580"/>
        <end position="665"/>
    </location>
</feature>
<dbReference type="PROSITE" id="PS50835">
    <property type="entry name" value="IG_LIKE"/>
    <property type="match status" value="9"/>
</dbReference>
<feature type="domain" description="Ig-like" evidence="10">
    <location>
        <begin position="475"/>
        <end position="575"/>
    </location>
</feature>
<proteinExistence type="predicted"/>
<dbReference type="InterPro" id="IPR013162">
    <property type="entry name" value="CD80_C2-set"/>
</dbReference>
<sequence length="2021" mass="223533">MLLRRLPHSGGKPKNSPCRTMPLQLQLQLLLLLCLAFVGHVSAQFDRTISEQESKSVVLPCPVNEEKCGKLHSLNWFKGDDRIAAMLLGDSNVTSVNKEFEDRVTVEQNPYRLVIKDLKIGDEDIYLCDTTFFIPEETCDNFNGYRVELRVLVPPTEVVILDAKGDRIENGSVVGPMQERQALKATCTVKNTRPQPDVGWFRGTKRLATYSPTHDLNDGLYTSTLELDWQLSREDLAQDIECRVESAAIKSAIVTKFSVDLQVPPKSILIKGVEHHTVQGSKVVLQCDIYGARPAVNLTWYNATSTISPEENDLTEIRTKAFEKEDGTYHTQSELVFNATRFENDRVFKCEAENIVLQINREKPISSTKTLEVLYPPVVKVSPPEMVTNTSEIVLLNCEYFANPASLTQVVWYRNGDIVNVNDTDHYQGGNSENVALVIKSTDKEDVGNYSCQLSNAIGKGISEQQIDLDVQYVPLVEVLMIPEGPVRESDESNVTLFCNILEANPSVLTKVRWYANATLLKELPDCEETREDLCHIDPSKLLLESIGRGFFYNYSCEGFNAAGWGPRSEEKELMVHYEPGPATLTHFPPIAVKKKSVIFSCSVDDPGYPESNRYRWLRGGRGPLQDIVTKDWTVEPVGLDSRTNYSCYAYNEGGKGVMATVNLEVHAPPFFIKNLPQYTGVLHSTRNANLTCRIECVPRCEISWQKDGTTIEKNDTRYFIKEKYMDASPATGDFESMLSVLHFNMSNWPNSKFDISADNANYTCVSTGNSVGPGIKSGTYLGIEYAPINTTVANTTVYVQEDTIPGRVICKSYGNPEPSYEWRFKDKIITRGSALIINTPMQRNDNGTYTCLAFNKHGKSTAETVIEVQFKPRCEIERREIDDQDTLICTAFGNPVEADFSWSIKAENETVEYLGSGDEKAFADKSFYVLQEDYAIARTYRCVANNTVGSGAFCEIEVAAGSALFIWWQEQLAWWQRWEKTTLIILVAAILGLLLAVIIICCIIICVCRRRRRQDKLHDKSSSLGEPLTEPGEYENLPFHGLQTAPNKFSTTPTNFNNNTNVVRVAPRPKRLNGSISQPSNSQQQQQHHQTLQHPHPHQQQHYCDLQQQQQQQQHYQHQKPGQQYNTMHHLTAPHGQGLDSGTHQVQYNLSNCFPKSYTEYYQQHQQHQQLQQKQQLPTATTQQQQQQKFSTNSSSNVQLLNAIEHDYQPTYAVVERIPAPPPPPAASSALLNTNPFLAASNFRKYDAAGEELHGSMQRGKKSKGVGGDMDKKFYSLKFPGGGGKIKKPAGYNGNISTPLGTTTSPTSAMDPAMAPKCKRHHSFAGNSHSDIDSGGKPMRLYDPPVYENVVEKCTGHDAARDMDMDMGGGSSSLHTNPNPNLATVQLHTHSGAGAGGAGGGGTAVVQQKKKHHHRHHQQKNDPGGGGSGAEFQLMEPERLSIYRSDSGISNSSYESQLPSGLSQQQQHPHHRPSKAAHKSGAVAGANAGASGGLCRKTVYINMEGQCAGLMHADSPTHVHSSYESASSNSHGVALAADPTTLSSCTSLYSSGTSGTAASLRYPRHQHNNQHNQQAMANEITTPEDFEQYQLGHHPTHSASTLSVASSLNASGRGKCKTGGPPTQYNAHETNKTLATNPFLANKRNNSGGVIGGSGCLGNKKLRRQTISDPYAHIKRRQWQYDGHADYDVDSSVTHSQHTEAPNAHGDSCPTKSATVESAATSATCQQQIGNSNASISHIKIGNASASGEHQEQLLMPNELLLQASRLGSFTTVENLRYVPPLNPVMRPLADGGAYDCLVVRRPIRLPLRKHHTFHFQSNQTANGRLQQLRQQLQHQQREREQLEQDLGSSLMYRPLALNERHAFKPISPTPAMAAATAEDANVEESKACPLVPPSGATGQLNPAASLEALELLTKTHPDYMFPRSSYPQKSEPTTTTEEAIELSAHPTSSAPEMVEEDEDLGYSFCEEEYMVDNDNDSLKTTTAPTNTPVRSSNQESAIANATAGALKYFMTQSYREVHI</sequence>
<feature type="region of interest" description="Disordered" evidence="7">
    <location>
        <begin position="1447"/>
        <end position="1489"/>
    </location>
</feature>
<dbReference type="InterPro" id="IPR003599">
    <property type="entry name" value="Ig_sub"/>
</dbReference>
<evidence type="ECO:0000313" key="11">
    <source>
        <dbReference type="EMBL" id="BFF98746.1"/>
    </source>
</evidence>
<reference evidence="11 12" key="1">
    <citation type="submission" date="2024-02" db="EMBL/GenBank/DDBJ databases">
        <title>A chromosome-level genome assembly of Drosophila madeirensis, a fruit fly species endemic to Madeira island.</title>
        <authorList>
            <person name="Tomihara K."/>
            <person name="Llopart A."/>
            <person name="Yamamoto D."/>
        </authorList>
    </citation>
    <scope>NUCLEOTIDE SEQUENCE [LARGE SCALE GENOMIC DNA]</scope>
    <source>
        <strain evidence="11 12">RF1</strain>
    </source>
</reference>
<evidence type="ECO:0000256" key="9">
    <source>
        <dbReference type="SAM" id="SignalP"/>
    </source>
</evidence>
<feature type="compositionally biased region" description="Polar residues" evidence="7">
    <location>
        <begin position="1692"/>
        <end position="1701"/>
    </location>
</feature>
<evidence type="ECO:0000256" key="8">
    <source>
        <dbReference type="SAM" id="Phobius"/>
    </source>
</evidence>
<evidence type="ECO:0000256" key="3">
    <source>
        <dbReference type="ARBA" id="ARBA00022989"/>
    </source>
</evidence>
<dbReference type="InterPro" id="IPR003598">
    <property type="entry name" value="Ig_sub2"/>
</dbReference>
<feature type="region of interest" description="Disordered" evidence="7">
    <location>
        <begin position="1975"/>
        <end position="1996"/>
    </location>
</feature>
<dbReference type="PANTHER" id="PTHR23278">
    <property type="entry name" value="SIDESTEP PROTEIN"/>
    <property type="match status" value="1"/>
</dbReference>
<feature type="transmembrane region" description="Helical" evidence="8">
    <location>
        <begin position="984"/>
        <end position="1009"/>
    </location>
</feature>
<feature type="compositionally biased region" description="Basic residues" evidence="7">
    <location>
        <begin position="1469"/>
        <end position="1479"/>
    </location>
</feature>
<dbReference type="SUPFAM" id="SSF48726">
    <property type="entry name" value="Immunoglobulin"/>
    <property type="match status" value="7"/>
</dbReference>
<feature type="domain" description="Ig-like" evidence="10">
    <location>
        <begin position="265"/>
        <end position="366"/>
    </location>
</feature>
<feature type="region of interest" description="Disordered" evidence="7">
    <location>
        <begin position="1170"/>
        <end position="1195"/>
    </location>
</feature>
<comment type="subcellular location">
    <subcellularLocation>
        <location evidence="1">Membrane</location>
        <topology evidence="1">Single-pass membrane protein</topology>
    </subcellularLocation>
</comment>
<feature type="region of interest" description="Disordered" evidence="7">
    <location>
        <begin position="1390"/>
        <end position="1432"/>
    </location>
</feature>
<protein>
    <recommendedName>
        <fullName evidence="10">Ig-like domain-containing protein</fullName>
    </recommendedName>
</protein>
<keyword evidence="2 8" id="KW-0812">Transmembrane</keyword>
<feature type="region of interest" description="Disordered" evidence="7">
    <location>
        <begin position="1366"/>
        <end position="1385"/>
    </location>
</feature>
<evidence type="ECO:0000256" key="7">
    <source>
        <dbReference type="SAM" id="MobiDB-lite"/>
    </source>
</evidence>
<dbReference type="InterPro" id="IPR013106">
    <property type="entry name" value="Ig_V-set"/>
</dbReference>
<feature type="compositionally biased region" description="Polar residues" evidence="7">
    <location>
        <begin position="1375"/>
        <end position="1385"/>
    </location>
</feature>
<dbReference type="InterPro" id="IPR036179">
    <property type="entry name" value="Ig-like_dom_sf"/>
</dbReference>
<name>A0AAU9FTD8_DROMD</name>
<evidence type="ECO:0000256" key="1">
    <source>
        <dbReference type="ARBA" id="ARBA00004167"/>
    </source>
</evidence>
<feature type="compositionally biased region" description="Basic residues" evidence="7">
    <location>
        <begin position="1409"/>
        <end position="1419"/>
    </location>
</feature>
<accession>A0AAU9FTD8</accession>
<keyword evidence="12" id="KW-1185">Reference proteome</keyword>
<dbReference type="PANTHER" id="PTHR23278:SF32">
    <property type="entry name" value="NEUROMUSCULIN, ISOFORM E"/>
    <property type="match status" value="1"/>
</dbReference>
<feature type="compositionally biased region" description="Low complexity" evidence="7">
    <location>
        <begin position="1078"/>
        <end position="1123"/>
    </location>
</feature>
<feature type="domain" description="Ig-like" evidence="10">
    <location>
        <begin position="155"/>
        <end position="255"/>
    </location>
</feature>
<evidence type="ECO:0000259" key="10">
    <source>
        <dbReference type="PROSITE" id="PS50835"/>
    </source>
</evidence>
<feature type="domain" description="Ig-like" evidence="10">
    <location>
        <begin position="377"/>
        <end position="468"/>
    </location>
</feature>
<feature type="region of interest" description="Disordered" evidence="7">
    <location>
        <begin position="1610"/>
        <end position="1629"/>
    </location>
</feature>
<evidence type="ECO:0000256" key="4">
    <source>
        <dbReference type="ARBA" id="ARBA00023136"/>
    </source>
</evidence>
<feature type="compositionally biased region" description="Low complexity" evidence="7">
    <location>
        <begin position="1170"/>
        <end position="1190"/>
    </location>
</feature>
<dbReference type="SMART" id="SM00408">
    <property type="entry name" value="IGc2"/>
    <property type="match status" value="5"/>
</dbReference>
<evidence type="ECO:0000256" key="5">
    <source>
        <dbReference type="ARBA" id="ARBA00023157"/>
    </source>
</evidence>
<dbReference type="SMART" id="SM00409">
    <property type="entry name" value="IG"/>
    <property type="match status" value="6"/>
</dbReference>
<feature type="signal peptide" evidence="9">
    <location>
        <begin position="1"/>
        <end position="43"/>
    </location>
</feature>
<feature type="chain" id="PRO_5043358789" description="Ig-like domain-containing protein" evidence="9">
    <location>
        <begin position="44"/>
        <end position="2021"/>
    </location>
</feature>
<keyword evidence="5" id="KW-1015">Disulfide bond</keyword>
<evidence type="ECO:0000313" key="12">
    <source>
        <dbReference type="Proteomes" id="UP001500889"/>
    </source>
</evidence>
<feature type="domain" description="Ig-like" evidence="10">
    <location>
        <begin position="788"/>
        <end position="868"/>
    </location>
</feature>
<feature type="compositionally biased region" description="Gly residues" evidence="7">
    <location>
        <begin position="1394"/>
        <end position="1404"/>
    </location>
</feature>
<dbReference type="GO" id="GO:0016020">
    <property type="term" value="C:membrane"/>
    <property type="evidence" value="ECO:0007669"/>
    <property type="project" value="UniProtKB-SubCell"/>
</dbReference>
<dbReference type="EMBL" id="AP029265">
    <property type="protein sequence ID" value="BFF98746.1"/>
    <property type="molecule type" value="Genomic_DNA"/>
</dbReference>